<evidence type="ECO:0000313" key="1">
    <source>
        <dbReference type="EMBL" id="JAD71149.1"/>
    </source>
</evidence>
<dbReference type="AlphaFoldDB" id="A0A0A9C4G3"/>
<accession>A0A0A9C4G3</accession>
<protein>
    <submittedName>
        <fullName evidence="1">Uncharacterized protein</fullName>
    </submittedName>
</protein>
<reference evidence="1" key="1">
    <citation type="submission" date="2014-09" db="EMBL/GenBank/DDBJ databases">
        <authorList>
            <person name="Magalhaes I.L.F."/>
            <person name="Oliveira U."/>
            <person name="Santos F.R."/>
            <person name="Vidigal T.H.D.A."/>
            <person name="Brescovit A.D."/>
            <person name="Santos A.J."/>
        </authorList>
    </citation>
    <scope>NUCLEOTIDE SEQUENCE</scope>
    <source>
        <tissue evidence="1">Shoot tissue taken approximately 20 cm above the soil surface</tissue>
    </source>
</reference>
<reference evidence="1" key="2">
    <citation type="journal article" date="2015" name="Data Brief">
        <title>Shoot transcriptome of the giant reed, Arundo donax.</title>
        <authorList>
            <person name="Barrero R.A."/>
            <person name="Guerrero F.D."/>
            <person name="Moolhuijzen P."/>
            <person name="Goolsby J.A."/>
            <person name="Tidwell J."/>
            <person name="Bellgard S.E."/>
            <person name="Bellgard M.I."/>
        </authorList>
    </citation>
    <scope>NUCLEOTIDE SEQUENCE</scope>
    <source>
        <tissue evidence="1">Shoot tissue taken approximately 20 cm above the soil surface</tissue>
    </source>
</reference>
<organism evidence="1">
    <name type="scientific">Arundo donax</name>
    <name type="common">Giant reed</name>
    <name type="synonym">Donax arundinaceus</name>
    <dbReference type="NCBI Taxonomy" id="35708"/>
    <lineage>
        <taxon>Eukaryota</taxon>
        <taxon>Viridiplantae</taxon>
        <taxon>Streptophyta</taxon>
        <taxon>Embryophyta</taxon>
        <taxon>Tracheophyta</taxon>
        <taxon>Spermatophyta</taxon>
        <taxon>Magnoliopsida</taxon>
        <taxon>Liliopsida</taxon>
        <taxon>Poales</taxon>
        <taxon>Poaceae</taxon>
        <taxon>PACMAD clade</taxon>
        <taxon>Arundinoideae</taxon>
        <taxon>Arundineae</taxon>
        <taxon>Arundo</taxon>
    </lineage>
</organism>
<name>A0A0A9C4G3_ARUDO</name>
<sequence length="44" mass="5303">MHLYTHTSSRGRRYSSECLFLRRGAFYCRRHLHNPAYISLNPYA</sequence>
<proteinExistence type="predicted"/>
<dbReference type="EMBL" id="GBRH01226746">
    <property type="protein sequence ID" value="JAD71149.1"/>
    <property type="molecule type" value="Transcribed_RNA"/>
</dbReference>